<accession>U5D1I9</accession>
<evidence type="ECO:0000313" key="2">
    <source>
        <dbReference type="Proteomes" id="UP000017836"/>
    </source>
</evidence>
<dbReference type="Proteomes" id="UP000017836">
    <property type="component" value="Unassembled WGS sequence"/>
</dbReference>
<dbReference type="HOGENOM" id="CLU_2136857_0_0_1"/>
<protein>
    <submittedName>
        <fullName evidence="1">Uncharacterized protein</fullName>
    </submittedName>
</protein>
<name>U5D1I9_AMBTC</name>
<dbReference type="eggNOG" id="ENOG502T0YY">
    <property type="taxonomic scope" value="Eukaryota"/>
</dbReference>
<dbReference type="AlphaFoldDB" id="U5D1I9"/>
<reference evidence="2" key="1">
    <citation type="journal article" date="2013" name="Science">
        <title>The Amborella genome and the evolution of flowering plants.</title>
        <authorList>
            <consortium name="Amborella Genome Project"/>
        </authorList>
    </citation>
    <scope>NUCLEOTIDE SEQUENCE [LARGE SCALE GENOMIC DNA]</scope>
</reference>
<proteinExistence type="predicted"/>
<organism evidence="1 2">
    <name type="scientific">Amborella trichopoda</name>
    <dbReference type="NCBI Taxonomy" id="13333"/>
    <lineage>
        <taxon>Eukaryota</taxon>
        <taxon>Viridiplantae</taxon>
        <taxon>Streptophyta</taxon>
        <taxon>Embryophyta</taxon>
        <taxon>Tracheophyta</taxon>
        <taxon>Spermatophyta</taxon>
        <taxon>Magnoliopsida</taxon>
        <taxon>Amborellales</taxon>
        <taxon>Amborellaceae</taxon>
        <taxon>Amborella</taxon>
    </lineage>
</organism>
<keyword evidence="2" id="KW-1185">Reference proteome</keyword>
<dbReference type="Gramene" id="ERN16299">
    <property type="protein sequence ID" value="ERN16299"/>
    <property type="gene ID" value="AMTR_s00063p00206020"/>
</dbReference>
<evidence type="ECO:0000313" key="1">
    <source>
        <dbReference type="EMBL" id="ERN16299.1"/>
    </source>
</evidence>
<sequence length="113" mass="12001">MPSTRALLATNHSLTGRSSSTFQLRYPNRLLCSTGSLTPSSTLSTTSLLSSLLLQLPALIARSFLGGGAIEPQWAQHSAFVSGRTCRGMITSTNLIALTIVNSFSLYRNGGLI</sequence>
<gene>
    <name evidence="1" type="ORF">AMTR_s00063p00206020</name>
</gene>
<dbReference type="EMBL" id="KI392467">
    <property type="protein sequence ID" value="ERN16299.1"/>
    <property type="molecule type" value="Genomic_DNA"/>
</dbReference>